<dbReference type="SMART" id="SM01043">
    <property type="entry name" value="BTAD"/>
    <property type="match status" value="1"/>
</dbReference>
<dbReference type="SMART" id="SM00862">
    <property type="entry name" value="Trans_reg_C"/>
    <property type="match status" value="1"/>
</dbReference>
<dbReference type="Pfam" id="PF03704">
    <property type="entry name" value="BTAD"/>
    <property type="match status" value="1"/>
</dbReference>
<evidence type="ECO:0000256" key="1">
    <source>
        <dbReference type="ARBA" id="ARBA00005820"/>
    </source>
</evidence>
<dbReference type="InterPro" id="IPR051677">
    <property type="entry name" value="AfsR-DnrI-RedD_regulator"/>
</dbReference>
<dbReference type="GO" id="GO:0000160">
    <property type="term" value="P:phosphorelay signal transduction system"/>
    <property type="evidence" value="ECO:0007669"/>
    <property type="project" value="InterPro"/>
</dbReference>
<dbReference type="GO" id="GO:0003677">
    <property type="term" value="F:DNA binding"/>
    <property type="evidence" value="ECO:0007669"/>
    <property type="project" value="UniProtKB-UniRule"/>
</dbReference>
<dbReference type="Gene3D" id="1.25.40.10">
    <property type="entry name" value="Tetratricopeptide repeat domain"/>
    <property type="match status" value="1"/>
</dbReference>
<dbReference type="InterPro" id="IPR001867">
    <property type="entry name" value="OmpR/PhoB-type_DNA-bd"/>
</dbReference>
<dbReference type="PANTHER" id="PTHR35807">
    <property type="entry name" value="TRANSCRIPTIONAL REGULATOR REDD-RELATED"/>
    <property type="match status" value="1"/>
</dbReference>
<keyword evidence="2" id="KW-0805">Transcription regulation</keyword>
<dbReference type="AlphaFoldDB" id="A0A3N2AUS2"/>
<evidence type="ECO:0000259" key="6">
    <source>
        <dbReference type="PROSITE" id="PS51755"/>
    </source>
</evidence>
<dbReference type="GO" id="GO:0006355">
    <property type="term" value="P:regulation of DNA-templated transcription"/>
    <property type="evidence" value="ECO:0007669"/>
    <property type="project" value="InterPro"/>
</dbReference>
<dbReference type="InterPro" id="IPR049052">
    <property type="entry name" value="nSTAND1"/>
</dbReference>
<dbReference type="SUPFAM" id="SSF52540">
    <property type="entry name" value="P-loop containing nucleoside triphosphate hydrolases"/>
    <property type="match status" value="1"/>
</dbReference>
<evidence type="ECO:0000256" key="3">
    <source>
        <dbReference type="ARBA" id="ARBA00023125"/>
    </source>
</evidence>
<dbReference type="PROSITE" id="PS51755">
    <property type="entry name" value="OMPR_PHOB"/>
    <property type="match status" value="1"/>
</dbReference>
<feature type="domain" description="OmpR/PhoB-type" evidence="6">
    <location>
        <begin position="1"/>
        <end position="86"/>
    </location>
</feature>
<dbReference type="Proteomes" id="UP000275456">
    <property type="component" value="Unassembled WGS sequence"/>
</dbReference>
<dbReference type="InterPro" id="IPR036388">
    <property type="entry name" value="WH-like_DNA-bd_sf"/>
</dbReference>
<organism evidence="7 8">
    <name type="scientific">Agrococcus jenensis</name>
    <dbReference type="NCBI Taxonomy" id="46353"/>
    <lineage>
        <taxon>Bacteria</taxon>
        <taxon>Bacillati</taxon>
        <taxon>Actinomycetota</taxon>
        <taxon>Actinomycetes</taxon>
        <taxon>Micrococcales</taxon>
        <taxon>Microbacteriaceae</taxon>
        <taxon>Agrococcus</taxon>
    </lineage>
</organism>
<dbReference type="CDD" id="cd15831">
    <property type="entry name" value="BTAD"/>
    <property type="match status" value="1"/>
</dbReference>
<accession>A0A3N2AUS2</accession>
<dbReference type="SUPFAM" id="SSF48452">
    <property type="entry name" value="TPR-like"/>
    <property type="match status" value="1"/>
</dbReference>
<keyword evidence="8" id="KW-1185">Reference proteome</keyword>
<feature type="DNA-binding region" description="OmpR/PhoB-type" evidence="5">
    <location>
        <begin position="1"/>
        <end position="86"/>
    </location>
</feature>
<dbReference type="EMBL" id="RKHJ01000001">
    <property type="protein sequence ID" value="ROR66789.1"/>
    <property type="molecule type" value="Genomic_DNA"/>
</dbReference>
<dbReference type="InterPro" id="IPR011990">
    <property type="entry name" value="TPR-like_helical_dom_sf"/>
</dbReference>
<keyword evidence="3 5" id="KW-0238">DNA-binding</keyword>
<comment type="caution">
    <text evidence="7">The sequence shown here is derived from an EMBL/GenBank/DDBJ whole genome shotgun (WGS) entry which is preliminary data.</text>
</comment>
<sequence>MEVRVLGALTLDDGRIALARRDRAVMGALAVRLGASASVESLAAALWGDHRPASWTHVIAGCIMRLRRRIEPARIETTARGYRLLPEHLEVDAAWFELLAARGTEQLAVGEPERAAHTFAEALALWRGEPFVELPDWQPAQIASGRLDEMRLSVEELLLDAQLQAGEVQEVATSACARVAEAPLRERRWVILAVAQYRQGRQADALGTVRKARRLLVAELGLEPCTELADLEAAILRQDPHLLSEHVLRSANPECPYFGPDPAGTGDAERYVGREQEVAAAVRTLDEHGMLLVSGPSGVGTSSFVRAGIGAQLLARGVEVAIVTPGEHPADALREVGLTIGPSLLIVDQCERAFAVEDPDELDEFFALLSRIALAGMLVVAMRADRLGSLALRDGFAQTIPSHLLMLAPLDPARLRAVVEQPAERAGLILEPGLVEILLRDATGRALPLLSHALCEVWARREGRVLTVDGYRASGEIDGAVATVAEGVLAALSTREALLLRDILLRLVEVTADGTVLARRVERSRIAIDDAHARIVDRLVDARLLTTDEETVQLSHDGLARAWPRLRDWLADDVEGQRIMRHLGATADGWDAMGRPDSEVYRGGRLTTARRWQAAAHPALTAVERAFLDASTAHQTAGLVAAQTLP</sequence>
<evidence type="ECO:0000256" key="5">
    <source>
        <dbReference type="PROSITE-ProRule" id="PRU01091"/>
    </source>
</evidence>
<protein>
    <submittedName>
        <fullName evidence="7">DNA-binding SARP family transcriptional activator</fullName>
    </submittedName>
</protein>
<evidence type="ECO:0000313" key="8">
    <source>
        <dbReference type="Proteomes" id="UP000275456"/>
    </source>
</evidence>
<keyword evidence="4" id="KW-0804">Transcription</keyword>
<dbReference type="InterPro" id="IPR027417">
    <property type="entry name" value="P-loop_NTPase"/>
</dbReference>
<dbReference type="PANTHER" id="PTHR35807:SF1">
    <property type="entry name" value="TRANSCRIPTIONAL REGULATOR REDD"/>
    <property type="match status" value="1"/>
</dbReference>
<comment type="similarity">
    <text evidence="1">Belongs to the AfsR/DnrI/RedD regulatory family.</text>
</comment>
<reference evidence="7 8" key="1">
    <citation type="submission" date="2018-11" db="EMBL/GenBank/DDBJ databases">
        <title>Sequencing the genomes of 1000 actinobacteria strains.</title>
        <authorList>
            <person name="Klenk H.-P."/>
        </authorList>
    </citation>
    <scope>NUCLEOTIDE SEQUENCE [LARGE SCALE GENOMIC DNA]</scope>
    <source>
        <strain evidence="7 8">DSM 9580</strain>
    </source>
</reference>
<dbReference type="SUPFAM" id="SSF46894">
    <property type="entry name" value="C-terminal effector domain of the bipartite response regulators"/>
    <property type="match status" value="1"/>
</dbReference>
<dbReference type="OrthoDB" id="134501at2"/>
<dbReference type="InterPro" id="IPR016032">
    <property type="entry name" value="Sig_transdc_resp-reg_C-effctor"/>
</dbReference>
<dbReference type="RefSeq" id="WP_123697734.1">
    <property type="nucleotide sequence ID" value="NZ_RKHJ01000001.1"/>
</dbReference>
<evidence type="ECO:0000313" key="7">
    <source>
        <dbReference type="EMBL" id="ROR66789.1"/>
    </source>
</evidence>
<dbReference type="Pfam" id="PF20703">
    <property type="entry name" value="nSTAND1"/>
    <property type="match status" value="1"/>
</dbReference>
<evidence type="ECO:0000256" key="4">
    <source>
        <dbReference type="ARBA" id="ARBA00023163"/>
    </source>
</evidence>
<dbReference type="Gene3D" id="1.10.10.10">
    <property type="entry name" value="Winged helix-like DNA-binding domain superfamily/Winged helix DNA-binding domain"/>
    <property type="match status" value="1"/>
</dbReference>
<evidence type="ECO:0000256" key="2">
    <source>
        <dbReference type="ARBA" id="ARBA00023015"/>
    </source>
</evidence>
<dbReference type="InterPro" id="IPR005158">
    <property type="entry name" value="BTAD"/>
</dbReference>
<gene>
    <name evidence="7" type="ORF">EDD26_2184</name>
</gene>
<proteinExistence type="inferred from homology"/>
<name>A0A3N2AUS2_9MICO</name>